<dbReference type="OrthoDB" id="6475849at2759"/>
<evidence type="ECO:0000256" key="1">
    <source>
        <dbReference type="ARBA" id="ARBA00007357"/>
    </source>
</evidence>
<gene>
    <name evidence="3" type="ORF">EWB00_010369</name>
</gene>
<dbReference type="SUPFAM" id="SSF55486">
    <property type="entry name" value="Metalloproteases ('zincins'), catalytic domain"/>
    <property type="match status" value="1"/>
</dbReference>
<dbReference type="AlphaFoldDB" id="A0A4Z2CKM5"/>
<dbReference type="InterPro" id="IPR024079">
    <property type="entry name" value="MetalloPept_cat_dom_sf"/>
</dbReference>
<name>A0A4Z2CKM5_SCHJA</name>
<dbReference type="EMBL" id="SKCS01000786">
    <property type="protein sequence ID" value="TNN04847.1"/>
    <property type="molecule type" value="Genomic_DNA"/>
</dbReference>
<protein>
    <submittedName>
        <fullName evidence="3">Membrane metallo-endopeptidase-like 1 isoform 2</fullName>
    </submittedName>
</protein>
<dbReference type="STRING" id="6182.A0A4Z2CKM5"/>
<sequence length="249" mass="28676">MFEELKKTVLKSIPEYNWLTVDQKEFVSKKIEKMKIHALYTNLSDLEKKENNSAIHRYTMEKFNYYWNKIHAIRARYLDRIRNYLSPSDVSLSPLPAFMPSAYYQRQENRIYVSAEFLQPPLYTDGGDISSKFGSLGFVLGHEVLHSISVIGIRWDENGNILNSEFSTALSNKIIAKTDCLQEQYGKDESTRHKVKKSDSLDEIVADSGAITMSFKTYKRLSSKLAGHGSQDPDATHKHDQSLFHHFAQ</sequence>
<reference evidence="3 4" key="1">
    <citation type="submission" date="2019-03" db="EMBL/GenBank/DDBJ databases">
        <title>An improved genome assembly of the fluke Schistosoma japonicum.</title>
        <authorList>
            <person name="Hu W."/>
            <person name="Luo F."/>
            <person name="Yin M."/>
            <person name="Mo X."/>
            <person name="Sun C."/>
            <person name="Wu Q."/>
            <person name="Zhu B."/>
            <person name="Xiang M."/>
            <person name="Wang J."/>
            <person name="Wang Y."/>
            <person name="Zhang T."/>
            <person name="Xu B."/>
            <person name="Zheng H."/>
            <person name="Feng Z."/>
        </authorList>
    </citation>
    <scope>NUCLEOTIDE SEQUENCE [LARGE SCALE GENOMIC DNA]</scope>
    <source>
        <strain evidence="3">HuSjv2</strain>
        <tissue evidence="3">Worms</tissue>
    </source>
</reference>
<dbReference type="PROSITE" id="PS51885">
    <property type="entry name" value="NEPRILYSIN"/>
    <property type="match status" value="1"/>
</dbReference>
<evidence type="ECO:0000313" key="4">
    <source>
        <dbReference type="Proteomes" id="UP000311919"/>
    </source>
</evidence>
<dbReference type="GO" id="GO:0005886">
    <property type="term" value="C:plasma membrane"/>
    <property type="evidence" value="ECO:0007669"/>
    <property type="project" value="TreeGrafter"/>
</dbReference>
<comment type="similarity">
    <text evidence="1">Belongs to the peptidase M13 family.</text>
</comment>
<dbReference type="Pfam" id="PF01431">
    <property type="entry name" value="Peptidase_M13"/>
    <property type="match status" value="1"/>
</dbReference>
<dbReference type="GO" id="GO:0004222">
    <property type="term" value="F:metalloendopeptidase activity"/>
    <property type="evidence" value="ECO:0007669"/>
    <property type="project" value="InterPro"/>
</dbReference>
<dbReference type="GO" id="GO:0016485">
    <property type="term" value="P:protein processing"/>
    <property type="evidence" value="ECO:0007669"/>
    <property type="project" value="TreeGrafter"/>
</dbReference>
<comment type="caution">
    <text evidence="3">The sequence shown here is derived from an EMBL/GenBank/DDBJ whole genome shotgun (WGS) entry which is preliminary data.</text>
</comment>
<dbReference type="Proteomes" id="UP000311919">
    <property type="component" value="Unassembled WGS sequence"/>
</dbReference>
<keyword evidence="4" id="KW-1185">Reference proteome</keyword>
<feature type="domain" description="Peptidase M13 C-terminal" evidence="2">
    <location>
        <begin position="102"/>
        <end position="249"/>
    </location>
</feature>
<dbReference type="InterPro" id="IPR018497">
    <property type="entry name" value="Peptidase_M13_C"/>
</dbReference>
<feature type="non-terminal residue" evidence="3">
    <location>
        <position position="249"/>
    </location>
</feature>
<dbReference type="PRINTS" id="PR00786">
    <property type="entry name" value="NEPRILYSIN"/>
</dbReference>
<evidence type="ECO:0000259" key="2">
    <source>
        <dbReference type="Pfam" id="PF01431"/>
    </source>
</evidence>
<accession>A0A4Z2CKM5</accession>
<dbReference type="InterPro" id="IPR000718">
    <property type="entry name" value="Peptidase_M13"/>
</dbReference>
<dbReference type="PANTHER" id="PTHR11733:SF167">
    <property type="entry name" value="FI17812P1-RELATED"/>
    <property type="match status" value="1"/>
</dbReference>
<proteinExistence type="inferred from homology"/>
<evidence type="ECO:0000313" key="3">
    <source>
        <dbReference type="EMBL" id="TNN04847.1"/>
    </source>
</evidence>
<dbReference type="Gene3D" id="3.40.390.10">
    <property type="entry name" value="Collagenase (Catalytic Domain)"/>
    <property type="match status" value="1"/>
</dbReference>
<dbReference type="PANTHER" id="PTHR11733">
    <property type="entry name" value="ZINC METALLOPROTEASE FAMILY M13 NEPRILYSIN-RELATED"/>
    <property type="match status" value="1"/>
</dbReference>
<organism evidence="3 4">
    <name type="scientific">Schistosoma japonicum</name>
    <name type="common">Blood fluke</name>
    <dbReference type="NCBI Taxonomy" id="6182"/>
    <lineage>
        <taxon>Eukaryota</taxon>
        <taxon>Metazoa</taxon>
        <taxon>Spiralia</taxon>
        <taxon>Lophotrochozoa</taxon>
        <taxon>Platyhelminthes</taxon>
        <taxon>Trematoda</taxon>
        <taxon>Digenea</taxon>
        <taxon>Strigeidida</taxon>
        <taxon>Schistosomatoidea</taxon>
        <taxon>Schistosomatidae</taxon>
        <taxon>Schistosoma</taxon>
    </lineage>
</organism>